<name>A0A921L0Z4_9BACT</name>
<proteinExistence type="inferred from homology"/>
<dbReference type="Gene3D" id="2.60.40.1120">
    <property type="entry name" value="Carboxypeptidase-like, regulatory domain"/>
    <property type="match status" value="1"/>
</dbReference>
<dbReference type="Pfam" id="PF07715">
    <property type="entry name" value="Plug"/>
    <property type="match status" value="1"/>
</dbReference>
<evidence type="ECO:0000256" key="3">
    <source>
        <dbReference type="ARBA" id="ARBA00022452"/>
    </source>
</evidence>
<gene>
    <name evidence="10" type="ORF">K8V05_12085</name>
</gene>
<dbReference type="GO" id="GO:0009279">
    <property type="term" value="C:cell outer membrane"/>
    <property type="evidence" value="ECO:0007669"/>
    <property type="project" value="UniProtKB-SubCell"/>
</dbReference>
<organism evidence="10 11">
    <name type="scientific">Butyricimonas virosa</name>
    <dbReference type="NCBI Taxonomy" id="544645"/>
    <lineage>
        <taxon>Bacteria</taxon>
        <taxon>Pseudomonadati</taxon>
        <taxon>Bacteroidota</taxon>
        <taxon>Bacteroidia</taxon>
        <taxon>Bacteroidales</taxon>
        <taxon>Odoribacteraceae</taxon>
        <taxon>Butyricimonas</taxon>
    </lineage>
</organism>
<evidence type="ECO:0000256" key="6">
    <source>
        <dbReference type="ARBA" id="ARBA00023237"/>
    </source>
</evidence>
<dbReference type="Pfam" id="PF13715">
    <property type="entry name" value="CarbopepD_reg_2"/>
    <property type="match status" value="1"/>
</dbReference>
<dbReference type="Gene3D" id="2.40.170.20">
    <property type="entry name" value="TonB-dependent receptor, beta-barrel domain"/>
    <property type="match status" value="1"/>
</dbReference>
<evidence type="ECO:0000313" key="11">
    <source>
        <dbReference type="Proteomes" id="UP000742098"/>
    </source>
</evidence>
<dbReference type="InterPro" id="IPR037066">
    <property type="entry name" value="Plug_dom_sf"/>
</dbReference>
<dbReference type="InterPro" id="IPR023996">
    <property type="entry name" value="TonB-dep_OMP_SusC/RagA"/>
</dbReference>
<keyword evidence="4 7" id="KW-0812">Transmembrane</keyword>
<dbReference type="InterPro" id="IPR039426">
    <property type="entry name" value="TonB-dep_rcpt-like"/>
</dbReference>
<evidence type="ECO:0000256" key="2">
    <source>
        <dbReference type="ARBA" id="ARBA00022448"/>
    </source>
</evidence>
<dbReference type="InterPro" id="IPR008969">
    <property type="entry name" value="CarboxyPept-like_regulatory"/>
</dbReference>
<keyword evidence="3 7" id="KW-1134">Transmembrane beta strand</keyword>
<dbReference type="InterPro" id="IPR012910">
    <property type="entry name" value="Plug_dom"/>
</dbReference>
<dbReference type="EMBL" id="DYVS01000224">
    <property type="protein sequence ID" value="HJF71483.1"/>
    <property type="molecule type" value="Genomic_DNA"/>
</dbReference>
<protein>
    <submittedName>
        <fullName evidence="10">SusC/RagA family TonB-linked outer membrane protein</fullName>
    </submittedName>
</protein>
<evidence type="ECO:0000259" key="8">
    <source>
        <dbReference type="Pfam" id="PF07660"/>
    </source>
</evidence>
<comment type="similarity">
    <text evidence="7">Belongs to the TonB-dependent receptor family.</text>
</comment>
<dbReference type="SUPFAM" id="SSF49464">
    <property type="entry name" value="Carboxypeptidase regulatory domain-like"/>
    <property type="match status" value="1"/>
</dbReference>
<keyword evidence="5 7" id="KW-0472">Membrane</keyword>
<evidence type="ECO:0000256" key="4">
    <source>
        <dbReference type="ARBA" id="ARBA00022692"/>
    </source>
</evidence>
<dbReference type="InterPro" id="IPR036942">
    <property type="entry name" value="Beta-barrel_TonB_sf"/>
</dbReference>
<dbReference type="SUPFAM" id="SSF56935">
    <property type="entry name" value="Porins"/>
    <property type="match status" value="1"/>
</dbReference>
<feature type="domain" description="Secretin/TonB short N-terminal" evidence="8">
    <location>
        <begin position="49"/>
        <end position="96"/>
    </location>
</feature>
<evidence type="ECO:0000259" key="9">
    <source>
        <dbReference type="Pfam" id="PF07715"/>
    </source>
</evidence>
<evidence type="ECO:0000256" key="5">
    <source>
        <dbReference type="ARBA" id="ARBA00023136"/>
    </source>
</evidence>
<dbReference type="Pfam" id="PF07660">
    <property type="entry name" value="STN"/>
    <property type="match status" value="1"/>
</dbReference>
<reference evidence="10" key="2">
    <citation type="submission" date="2021-09" db="EMBL/GenBank/DDBJ databases">
        <authorList>
            <person name="Gilroy R."/>
        </authorList>
    </citation>
    <scope>NUCLEOTIDE SEQUENCE</scope>
    <source>
        <strain evidence="10">6966</strain>
    </source>
</reference>
<dbReference type="PROSITE" id="PS52016">
    <property type="entry name" value="TONB_DEPENDENT_REC_3"/>
    <property type="match status" value="1"/>
</dbReference>
<dbReference type="Gene3D" id="2.170.130.10">
    <property type="entry name" value="TonB-dependent receptor, plug domain"/>
    <property type="match status" value="1"/>
</dbReference>
<keyword evidence="2 7" id="KW-0813">Transport</keyword>
<comment type="subcellular location">
    <subcellularLocation>
        <location evidence="1 7">Cell outer membrane</location>
        <topology evidence="1 7">Multi-pass membrane protein</topology>
    </subcellularLocation>
</comment>
<dbReference type="AlphaFoldDB" id="A0A921L0Z4"/>
<dbReference type="InterPro" id="IPR011662">
    <property type="entry name" value="Secretin/TonB_short_N"/>
</dbReference>
<evidence type="ECO:0000313" key="10">
    <source>
        <dbReference type="EMBL" id="HJF71483.1"/>
    </source>
</evidence>
<sequence>MKFLFVCITFLSFGVHTVYAQDNRVTLKVKDVSLEQVLLELKKQTSARFFYSMDKIQNIRNISVDVKGKELGEFLKMILEGTNLSFTYVDNVVVLKDKQKEPVKPAKETIPMEVKGLVKDTKGNTIPGVTLIVKGTNIGCVTDIDGTFKLSLPKQDNITLVFSFVGMKTIEVVYKGQTSLNVVMEEDVKEMEEVVVTGIFERKAESFTGAATVIKKDELLRAGNQNLLQNLKNLDPAFKIVENLDYGSDPNRMPEIQMRGEQGIPDIKGTYNGNPNQPLFILDGFEADINTVFDLDMNRVETVVLLKDAAAKAIYGSRAANGVVVIETHQPEAGRLRISYKGDLNITAPDLNGYNLCDAREKYEIMKRFDPWESNDPTYKLSHEKYLAELLRQVERGVDTYWLSKPLRVGVGHKHSLYLEGGDERIRYSMDLMYNDVTGVMKGSDRKTFTGGFSLAYRYKNLSFRNQLSVSLNRADDSPYGAFSEYVMMNPYWSPYDEDGNVKQIAGTHGGGGIKKKSWGNPLYNATLNTNNFSKYTELINNFYIEWNILENLKVTGRLGVSKHTDLREDFYPASHTRFIDYSEDRFFERGSYSKTDGEATSIRADINANYSFAKREHALFVNAGYSVQQDKSESVGFEVIGFPNDNMDFIAFAKQFPKNSRPSGSESFSRELGILGALNYSYGNRFLADFSWRANASSMFGANKRWGQFWSAGIGWNIHNETFLKGSKALKQLKLRASTGYTGSQNFNSYQALATFSYYLDQAYDNWVGSYLMGLSNDDLKWQKTKDYNVGMDLNLFGRLVARFDYYVTDTEDQLLDLTIPPSMGFTSYRENLGSTQNKGIELKLNGHVLADVENDRYLSLFFTLAKNSNKIRKISNALQSYNDEQDKKLVEGSDEDDGWTRKPVTRFVEGQSVSVIWAVRSLGIDPATGKELFLNKDGEITSEWKAEDQVVCGDATPKCTGTFGLNMDYKGFSLNMSFYYRLGGQVYNQTLIDRVENADIRLNVDKRIYDAVWTQPNDRVAFTFNPFQIVYPTSRFVQDVRELQFSSFNLGYDFKNHPFVHKIGLERLKVNFYMNDVFRASTVKIERGLEYPFARTFSFSLQATF</sequence>
<comment type="caution">
    <text evidence="10">The sequence shown here is derived from an EMBL/GenBank/DDBJ whole genome shotgun (WGS) entry which is preliminary data.</text>
</comment>
<reference evidence="10" key="1">
    <citation type="journal article" date="2021" name="PeerJ">
        <title>Extensive microbial diversity within the chicken gut microbiome revealed by metagenomics and culture.</title>
        <authorList>
            <person name="Gilroy R."/>
            <person name="Ravi A."/>
            <person name="Getino M."/>
            <person name="Pursley I."/>
            <person name="Horton D.L."/>
            <person name="Alikhan N.F."/>
            <person name="Baker D."/>
            <person name="Gharbi K."/>
            <person name="Hall N."/>
            <person name="Watson M."/>
            <person name="Adriaenssens E.M."/>
            <person name="Foster-Nyarko E."/>
            <person name="Jarju S."/>
            <person name="Secka A."/>
            <person name="Antonio M."/>
            <person name="Oren A."/>
            <person name="Chaudhuri R.R."/>
            <person name="La Ragione R."/>
            <person name="Hildebrand F."/>
            <person name="Pallen M.J."/>
        </authorList>
    </citation>
    <scope>NUCLEOTIDE SEQUENCE</scope>
    <source>
        <strain evidence="10">6966</strain>
    </source>
</reference>
<evidence type="ECO:0000256" key="1">
    <source>
        <dbReference type="ARBA" id="ARBA00004571"/>
    </source>
</evidence>
<evidence type="ECO:0000256" key="7">
    <source>
        <dbReference type="PROSITE-ProRule" id="PRU01360"/>
    </source>
</evidence>
<accession>A0A921L0Z4</accession>
<feature type="domain" description="TonB-dependent receptor plug" evidence="9">
    <location>
        <begin position="205"/>
        <end position="323"/>
    </location>
</feature>
<dbReference type="Proteomes" id="UP000742098">
    <property type="component" value="Unassembled WGS sequence"/>
</dbReference>
<dbReference type="NCBIfam" id="TIGR04056">
    <property type="entry name" value="OMP_RagA_SusC"/>
    <property type="match status" value="1"/>
</dbReference>
<keyword evidence="6 7" id="KW-0998">Cell outer membrane</keyword>